<evidence type="ECO:0000313" key="2">
    <source>
        <dbReference type="Proteomes" id="UP000078542"/>
    </source>
</evidence>
<accession>A0A195CJC0</accession>
<organism evidence="1 2">
    <name type="scientific">Cyphomyrmex costatus</name>
    <dbReference type="NCBI Taxonomy" id="456900"/>
    <lineage>
        <taxon>Eukaryota</taxon>
        <taxon>Metazoa</taxon>
        <taxon>Ecdysozoa</taxon>
        <taxon>Arthropoda</taxon>
        <taxon>Hexapoda</taxon>
        <taxon>Insecta</taxon>
        <taxon>Pterygota</taxon>
        <taxon>Neoptera</taxon>
        <taxon>Endopterygota</taxon>
        <taxon>Hymenoptera</taxon>
        <taxon>Apocrita</taxon>
        <taxon>Aculeata</taxon>
        <taxon>Formicoidea</taxon>
        <taxon>Formicidae</taxon>
        <taxon>Myrmicinae</taxon>
        <taxon>Cyphomyrmex</taxon>
    </lineage>
</organism>
<dbReference type="Proteomes" id="UP000078542">
    <property type="component" value="Unassembled WGS sequence"/>
</dbReference>
<dbReference type="EMBL" id="KQ977649">
    <property type="protein sequence ID" value="KYN00813.1"/>
    <property type="molecule type" value="Genomic_DNA"/>
</dbReference>
<protein>
    <submittedName>
        <fullName evidence="1">Uncharacterized protein</fullName>
    </submittedName>
</protein>
<name>A0A195CJC0_9HYME</name>
<proteinExistence type="predicted"/>
<reference evidence="1 2" key="1">
    <citation type="submission" date="2016-03" db="EMBL/GenBank/DDBJ databases">
        <title>Cyphomyrmex costatus WGS genome.</title>
        <authorList>
            <person name="Nygaard S."/>
            <person name="Hu H."/>
            <person name="Boomsma J."/>
            <person name="Zhang G."/>
        </authorList>
    </citation>
    <scope>NUCLEOTIDE SEQUENCE [LARGE SCALE GENOMIC DNA]</scope>
    <source>
        <strain evidence="1">MS0001</strain>
        <tissue evidence="1">Whole body</tissue>
    </source>
</reference>
<gene>
    <name evidence="1" type="ORF">ALC62_08496</name>
</gene>
<keyword evidence="2" id="KW-1185">Reference proteome</keyword>
<sequence length="71" mass="7651">MVVSARERCRAEPNATLPRLLLSPSRPAAKAVRTHSCVRPSVRPSIRPCVTAFCLSQKCALGTTATIIIGY</sequence>
<dbReference type="AlphaFoldDB" id="A0A195CJC0"/>
<evidence type="ECO:0000313" key="1">
    <source>
        <dbReference type="EMBL" id="KYN00813.1"/>
    </source>
</evidence>